<gene>
    <name evidence="1" type="ORF">HYN86_05840</name>
</gene>
<dbReference type="Proteomes" id="UP000251561">
    <property type="component" value="Chromosome"/>
</dbReference>
<accession>A0A344LQF4</accession>
<dbReference type="AlphaFoldDB" id="A0A344LQF4"/>
<dbReference type="KEGG" id="ffl:HYN86_05840"/>
<dbReference type="OrthoDB" id="674804at2"/>
<proteinExistence type="predicted"/>
<organism evidence="1 2">
    <name type="scientific">Flavobacterium fluviale</name>
    <dbReference type="NCBI Taxonomy" id="2249356"/>
    <lineage>
        <taxon>Bacteria</taxon>
        <taxon>Pseudomonadati</taxon>
        <taxon>Bacteroidota</taxon>
        <taxon>Flavobacteriia</taxon>
        <taxon>Flavobacteriales</taxon>
        <taxon>Flavobacteriaceae</taxon>
        <taxon>Flavobacterium</taxon>
    </lineage>
</organism>
<dbReference type="EMBL" id="CP030261">
    <property type="protein sequence ID" value="AXB56146.1"/>
    <property type="molecule type" value="Genomic_DNA"/>
</dbReference>
<evidence type="ECO:0000313" key="2">
    <source>
        <dbReference type="Proteomes" id="UP000251561"/>
    </source>
</evidence>
<dbReference type="RefSeq" id="WP_113677192.1">
    <property type="nucleotide sequence ID" value="NZ_CP030261.1"/>
</dbReference>
<evidence type="ECO:0000313" key="1">
    <source>
        <dbReference type="EMBL" id="AXB56146.1"/>
    </source>
</evidence>
<reference evidence="1 2" key="1">
    <citation type="submission" date="2018-06" db="EMBL/GenBank/DDBJ databases">
        <title>Genome sequencing of Flavobacterium.</title>
        <authorList>
            <person name="Baek M.-G."/>
            <person name="Yi H."/>
        </authorList>
    </citation>
    <scope>NUCLEOTIDE SEQUENCE [LARGE SCALE GENOMIC DNA]</scope>
    <source>
        <strain evidence="1 2">HYN0086</strain>
    </source>
</reference>
<protein>
    <submittedName>
        <fullName evidence="1">Uncharacterized protein</fullName>
    </submittedName>
</protein>
<name>A0A344LQF4_9FLAO</name>
<keyword evidence="2" id="KW-1185">Reference proteome</keyword>
<sequence>MSQYKYHFRPGYQSAELLIDVFSGAESENFNSDFLYAIQEIKPKMIDILDLWMNDEILTTYDSEIGSFTISKDIWGFAFIMAENNQDGLARIDSILEQSELFEKVQVDFENYK</sequence>